<organism evidence="1 2">
    <name type="scientific">Methanomicrobium antiquum</name>
    <dbReference type="NCBI Taxonomy" id="487686"/>
    <lineage>
        <taxon>Archaea</taxon>
        <taxon>Methanobacteriati</taxon>
        <taxon>Methanobacteriota</taxon>
        <taxon>Stenosarchaea group</taxon>
        <taxon>Methanomicrobia</taxon>
        <taxon>Methanomicrobiales</taxon>
        <taxon>Methanomicrobiaceae</taxon>
        <taxon>Methanomicrobium</taxon>
    </lineage>
</organism>
<name>A0AAF0FKG0_9EURY</name>
<dbReference type="RefSeq" id="WP_278098992.1">
    <property type="nucleotide sequence ID" value="NZ_CP091092.1"/>
</dbReference>
<accession>A0AAF0FKG0</accession>
<dbReference type="GeneID" id="79950401"/>
<protein>
    <submittedName>
        <fullName evidence="1">DUF1848 domain-containing protein</fullName>
    </submittedName>
</protein>
<dbReference type="AlphaFoldDB" id="A0AAF0FKG0"/>
<evidence type="ECO:0000313" key="1">
    <source>
        <dbReference type="EMBL" id="WFN36153.1"/>
    </source>
</evidence>
<reference evidence="1" key="1">
    <citation type="submission" date="2022-01" db="EMBL/GenBank/DDBJ databases">
        <title>Complete genome of Methanomicrobium antiquum DSM 21220.</title>
        <authorList>
            <person name="Chen S.-C."/>
            <person name="You Y.-T."/>
            <person name="Zhou Y.-Z."/>
            <person name="Lai M.-C."/>
        </authorList>
    </citation>
    <scope>NUCLEOTIDE SEQUENCE</scope>
    <source>
        <strain evidence="1">DSM 21220</strain>
    </source>
</reference>
<dbReference type="KEGG" id="manq:L1994_08345"/>
<gene>
    <name evidence="1" type="ORF">L1994_08345</name>
</gene>
<sequence>MINNSANSSIKELNPVIVSASRATDIPAFYSDWFVNRIKEGYLIKFNPYNNRPYKINFCDTKFIVFWTKNPKPIIKHLPFFDSLGIRYYFQYTLNDYSREGYEKNVLPLKDRIETFKNLSDIIGKEKVVWRSDPLILSGKIALKDLLLRIEKTGDEISDYTKRLVISFFDNYKSVEKNLKKFGFSGIREFEKSEITEFATGLSSLNKKWNLGLSACSEDISLLKYKIAKGRCIDPNLIREICSDDSFMLKYLEENSGKDKSQRSLCGCIPSTDTGQYNTCIHGCAYCYATRNPVLAINNYRLLLKNPKSESMYLKGI</sequence>
<keyword evidence="2" id="KW-1185">Reference proteome</keyword>
<dbReference type="Pfam" id="PF08902">
    <property type="entry name" value="DUF1848"/>
    <property type="match status" value="1"/>
</dbReference>
<proteinExistence type="predicted"/>
<dbReference type="InterPro" id="IPR014998">
    <property type="entry name" value="DUF1848"/>
</dbReference>
<dbReference type="Proteomes" id="UP001218895">
    <property type="component" value="Chromosome"/>
</dbReference>
<evidence type="ECO:0000313" key="2">
    <source>
        <dbReference type="Proteomes" id="UP001218895"/>
    </source>
</evidence>
<dbReference type="EMBL" id="CP091092">
    <property type="protein sequence ID" value="WFN36153.1"/>
    <property type="molecule type" value="Genomic_DNA"/>
</dbReference>